<feature type="domain" description="DUF2007" evidence="1">
    <location>
        <begin position="5"/>
        <end position="70"/>
    </location>
</feature>
<sequence length="73" mass="8566">MSKFIEIKRFSKKDEAEIVKGFLESNDIEAFVEDKGTQMIPETFGDLAVYRLLVKEEDFDKAKKLLEDFEKED</sequence>
<dbReference type="InterPro" id="IPR011322">
    <property type="entry name" value="N-reg_PII-like_a/b"/>
</dbReference>
<evidence type="ECO:0000313" key="2">
    <source>
        <dbReference type="EMBL" id="BBB31746.1"/>
    </source>
</evidence>
<dbReference type="RefSeq" id="WP_201328077.1">
    <property type="nucleotide sequence ID" value="NZ_AP017470.1"/>
</dbReference>
<gene>
    <name evidence="2" type="ORF">TTHT_0099</name>
</gene>
<organism evidence="2 3">
    <name type="scientific">Thermotomaculum hydrothermale</name>
    <dbReference type="NCBI Taxonomy" id="981385"/>
    <lineage>
        <taxon>Bacteria</taxon>
        <taxon>Pseudomonadati</taxon>
        <taxon>Acidobacteriota</taxon>
        <taxon>Holophagae</taxon>
        <taxon>Thermotomaculales</taxon>
        <taxon>Thermotomaculaceae</taxon>
        <taxon>Thermotomaculum</taxon>
    </lineage>
</organism>
<dbReference type="AlphaFoldDB" id="A0A7R6PMA8"/>
<evidence type="ECO:0000313" key="3">
    <source>
        <dbReference type="Proteomes" id="UP000595564"/>
    </source>
</evidence>
<dbReference type="EMBL" id="AP017470">
    <property type="protein sequence ID" value="BBB31746.1"/>
    <property type="molecule type" value="Genomic_DNA"/>
</dbReference>
<reference evidence="2 3" key="1">
    <citation type="journal article" date="2012" name="Extremophiles">
        <title>Thermotomaculum hydrothermale gen. nov., sp. nov., a novel heterotrophic thermophile within the phylum Acidobacteria from a deep-sea hydrothermal vent chimney in the Southern Okinawa Trough.</title>
        <authorList>
            <person name="Izumi H."/>
            <person name="Nunoura T."/>
            <person name="Miyazaki M."/>
            <person name="Mino S."/>
            <person name="Toki T."/>
            <person name="Takai K."/>
            <person name="Sako Y."/>
            <person name="Sawabe T."/>
            <person name="Nakagawa S."/>
        </authorList>
    </citation>
    <scope>NUCLEOTIDE SEQUENCE [LARGE SCALE GENOMIC DNA]</scope>
    <source>
        <strain evidence="2 3">AC55</strain>
    </source>
</reference>
<accession>A0A7R6PMA8</accession>
<name>A0A7R6PMA8_9BACT</name>
<dbReference type="KEGG" id="thyd:TTHT_0099"/>
<protein>
    <recommendedName>
        <fullName evidence="1">DUF2007 domain-containing protein</fullName>
    </recommendedName>
</protein>
<evidence type="ECO:0000259" key="1">
    <source>
        <dbReference type="Pfam" id="PF09413"/>
    </source>
</evidence>
<dbReference type="Pfam" id="PF09413">
    <property type="entry name" value="DUF2007"/>
    <property type="match status" value="1"/>
</dbReference>
<proteinExistence type="predicted"/>
<dbReference type="Proteomes" id="UP000595564">
    <property type="component" value="Chromosome"/>
</dbReference>
<dbReference type="InterPro" id="IPR018551">
    <property type="entry name" value="DUF2007"/>
</dbReference>
<keyword evidence="3" id="KW-1185">Reference proteome</keyword>
<dbReference type="SUPFAM" id="SSF54913">
    <property type="entry name" value="GlnB-like"/>
    <property type="match status" value="1"/>
</dbReference>
<dbReference type="Gene3D" id="3.30.70.790">
    <property type="entry name" value="UreE, C-terminal domain"/>
    <property type="match status" value="1"/>
</dbReference>